<name>A0A955IAP2_9BACT</name>
<keyword evidence="1" id="KW-0812">Transmembrane</keyword>
<protein>
    <submittedName>
        <fullName evidence="2">Uncharacterized protein</fullName>
    </submittedName>
</protein>
<dbReference type="AlphaFoldDB" id="A0A955IAP2"/>
<reference evidence="2" key="1">
    <citation type="submission" date="2020-04" db="EMBL/GenBank/DDBJ databases">
        <authorList>
            <person name="Zhang T."/>
        </authorList>
    </citation>
    <scope>NUCLEOTIDE SEQUENCE</scope>
    <source>
        <strain evidence="2">HKST-UBA13</strain>
    </source>
</reference>
<evidence type="ECO:0000256" key="1">
    <source>
        <dbReference type="SAM" id="Phobius"/>
    </source>
</evidence>
<sequence length="92" mass="11065">MTLQQLEKEVKKLELSNKALRKELDWFSSYINRFYPTATFLVVSFIYFSTSSNHSILEAIKFSSIYTLLFAILNIILARLFQWFWLRFIKKD</sequence>
<keyword evidence="1" id="KW-0472">Membrane</keyword>
<keyword evidence="1" id="KW-1133">Transmembrane helix</keyword>
<gene>
    <name evidence="2" type="ORF">KC678_00640</name>
</gene>
<comment type="caution">
    <text evidence="2">The sequence shown here is derived from an EMBL/GenBank/DDBJ whole genome shotgun (WGS) entry which is preliminary data.</text>
</comment>
<feature type="transmembrane region" description="Helical" evidence="1">
    <location>
        <begin position="30"/>
        <end position="48"/>
    </location>
</feature>
<evidence type="ECO:0000313" key="2">
    <source>
        <dbReference type="EMBL" id="MCA9380757.1"/>
    </source>
</evidence>
<reference evidence="2" key="2">
    <citation type="journal article" date="2021" name="Microbiome">
        <title>Successional dynamics and alternative stable states in a saline activated sludge microbial community over 9 years.</title>
        <authorList>
            <person name="Wang Y."/>
            <person name="Ye J."/>
            <person name="Ju F."/>
            <person name="Liu L."/>
            <person name="Boyd J.A."/>
            <person name="Deng Y."/>
            <person name="Parks D.H."/>
            <person name="Jiang X."/>
            <person name="Yin X."/>
            <person name="Woodcroft B.J."/>
            <person name="Tyson G.W."/>
            <person name="Hugenholtz P."/>
            <person name="Polz M.F."/>
            <person name="Zhang T."/>
        </authorList>
    </citation>
    <scope>NUCLEOTIDE SEQUENCE</scope>
    <source>
        <strain evidence="2">HKST-UBA13</strain>
    </source>
</reference>
<evidence type="ECO:0000313" key="3">
    <source>
        <dbReference type="Proteomes" id="UP000775877"/>
    </source>
</evidence>
<proteinExistence type="predicted"/>
<feature type="transmembrane region" description="Helical" evidence="1">
    <location>
        <begin position="68"/>
        <end position="86"/>
    </location>
</feature>
<dbReference type="Proteomes" id="UP000775877">
    <property type="component" value="Unassembled WGS sequence"/>
</dbReference>
<accession>A0A955IAP2</accession>
<dbReference type="EMBL" id="JAGQLJ010000011">
    <property type="protein sequence ID" value="MCA9380757.1"/>
    <property type="molecule type" value="Genomic_DNA"/>
</dbReference>
<organism evidence="2 3">
    <name type="scientific">Candidatus Dojkabacteria bacterium</name>
    <dbReference type="NCBI Taxonomy" id="2099670"/>
    <lineage>
        <taxon>Bacteria</taxon>
        <taxon>Candidatus Dojkabacteria</taxon>
    </lineage>
</organism>